<dbReference type="EC" id="2.3.2.6" evidence="4"/>
<dbReference type="EMBL" id="AMSG01000007">
    <property type="protein sequence ID" value="EKF55464.1"/>
    <property type="molecule type" value="Genomic_DNA"/>
</dbReference>
<dbReference type="InterPro" id="IPR042203">
    <property type="entry name" value="Leu/Phe-tRNA_Trfase_C"/>
</dbReference>
<dbReference type="SUPFAM" id="SSF55729">
    <property type="entry name" value="Acyl-CoA N-acyltransferases (Nat)"/>
    <property type="match status" value="1"/>
</dbReference>
<keyword evidence="6" id="KW-1185">Reference proteome</keyword>
<evidence type="ECO:0000313" key="6">
    <source>
        <dbReference type="Proteomes" id="UP000007364"/>
    </source>
</evidence>
<dbReference type="PATRIC" id="fig|555500.3.peg.1480"/>
<comment type="catalytic activity">
    <reaction evidence="4">
        <text>L-phenylalanyl-tRNA(Phe) + an N-terminal L-alpha-aminoacyl-[protein] = an N-terminal L-phenylalanyl-L-alpha-aminoacyl-[protein] + tRNA(Phe)</text>
        <dbReference type="Rhea" id="RHEA:43632"/>
        <dbReference type="Rhea" id="RHEA-COMP:9668"/>
        <dbReference type="Rhea" id="RHEA-COMP:9699"/>
        <dbReference type="Rhea" id="RHEA-COMP:10636"/>
        <dbReference type="Rhea" id="RHEA-COMP:10637"/>
        <dbReference type="ChEBI" id="CHEBI:78442"/>
        <dbReference type="ChEBI" id="CHEBI:78531"/>
        <dbReference type="ChEBI" id="CHEBI:78597"/>
        <dbReference type="ChEBI" id="CHEBI:83561"/>
        <dbReference type="EC" id="2.3.2.6"/>
    </reaction>
</comment>
<evidence type="ECO:0000256" key="3">
    <source>
        <dbReference type="ARBA" id="ARBA00023315"/>
    </source>
</evidence>
<comment type="catalytic activity">
    <reaction evidence="4">
        <text>N-terminal L-arginyl-[protein] + L-leucyl-tRNA(Leu) = N-terminal L-leucyl-L-arginyl-[protein] + tRNA(Leu) + H(+)</text>
        <dbReference type="Rhea" id="RHEA:50416"/>
        <dbReference type="Rhea" id="RHEA-COMP:9613"/>
        <dbReference type="Rhea" id="RHEA-COMP:9622"/>
        <dbReference type="Rhea" id="RHEA-COMP:12672"/>
        <dbReference type="Rhea" id="RHEA-COMP:12673"/>
        <dbReference type="ChEBI" id="CHEBI:15378"/>
        <dbReference type="ChEBI" id="CHEBI:64719"/>
        <dbReference type="ChEBI" id="CHEBI:78442"/>
        <dbReference type="ChEBI" id="CHEBI:78494"/>
        <dbReference type="ChEBI" id="CHEBI:133044"/>
        <dbReference type="EC" id="2.3.2.6"/>
    </reaction>
</comment>
<dbReference type="PANTHER" id="PTHR30098">
    <property type="entry name" value="LEUCYL/PHENYLALANYL-TRNA--PROTEIN TRANSFERASE"/>
    <property type="match status" value="1"/>
</dbReference>
<dbReference type="RefSeq" id="WP_008991289.1">
    <property type="nucleotide sequence ID" value="NZ_AMSG01000007.1"/>
</dbReference>
<gene>
    <name evidence="4" type="primary">aat</name>
    <name evidence="5" type="ORF">I215_07137</name>
</gene>
<protein>
    <recommendedName>
        <fullName evidence="4">Leucyl/phenylalanyl-tRNA--protein transferase</fullName>
        <ecNumber evidence="4">2.3.2.6</ecNumber>
    </recommendedName>
    <alternativeName>
        <fullName evidence="4">L/F-transferase</fullName>
    </alternativeName>
    <alternativeName>
        <fullName evidence="4">Leucyltransferase</fullName>
    </alternativeName>
    <alternativeName>
        <fullName evidence="4">Phenyalanyltransferase</fullName>
    </alternativeName>
</protein>
<evidence type="ECO:0000313" key="5">
    <source>
        <dbReference type="EMBL" id="EKF55464.1"/>
    </source>
</evidence>
<comment type="function">
    <text evidence="4">Functions in the N-end rule pathway of protein degradation where it conjugates Leu, Phe and, less efficiently, Met from aminoacyl-tRNAs to the N-termini of proteins containing an N-terminal arginine or lysine.</text>
</comment>
<evidence type="ECO:0000256" key="4">
    <source>
        <dbReference type="HAMAP-Rule" id="MF_00688"/>
    </source>
</evidence>
<dbReference type="Pfam" id="PF03588">
    <property type="entry name" value="Leu_Phe_trans"/>
    <property type="match status" value="1"/>
</dbReference>
<dbReference type="NCBIfam" id="TIGR00667">
    <property type="entry name" value="aat"/>
    <property type="match status" value="1"/>
</dbReference>
<dbReference type="GO" id="GO:0030163">
    <property type="term" value="P:protein catabolic process"/>
    <property type="evidence" value="ECO:0007669"/>
    <property type="project" value="UniProtKB-UniRule"/>
</dbReference>
<reference evidence="5 6" key="1">
    <citation type="journal article" date="2012" name="J. Bacteriol.">
        <title>Genome Sequence of Galbibacter marinum Type Strain ck-I2-15.</title>
        <authorList>
            <person name="Lai Q."/>
            <person name="Li C."/>
            <person name="Shao Z."/>
        </authorList>
    </citation>
    <scope>NUCLEOTIDE SEQUENCE [LARGE SCALE GENOMIC DNA]</scope>
    <source>
        <strain evidence="6">ck-I2-15</strain>
    </source>
</reference>
<comment type="similarity">
    <text evidence="4">Belongs to the L/F-transferase family.</text>
</comment>
<dbReference type="Gene3D" id="3.40.630.70">
    <property type="entry name" value="Leucyl/phenylalanyl-tRNA-protein transferase, C-terminal domain"/>
    <property type="match status" value="1"/>
</dbReference>
<comment type="catalytic activity">
    <reaction evidence="4">
        <text>N-terminal L-lysyl-[protein] + L-leucyl-tRNA(Leu) = N-terminal L-leucyl-L-lysyl-[protein] + tRNA(Leu) + H(+)</text>
        <dbReference type="Rhea" id="RHEA:12340"/>
        <dbReference type="Rhea" id="RHEA-COMP:9613"/>
        <dbReference type="Rhea" id="RHEA-COMP:9622"/>
        <dbReference type="Rhea" id="RHEA-COMP:12670"/>
        <dbReference type="Rhea" id="RHEA-COMP:12671"/>
        <dbReference type="ChEBI" id="CHEBI:15378"/>
        <dbReference type="ChEBI" id="CHEBI:65249"/>
        <dbReference type="ChEBI" id="CHEBI:78442"/>
        <dbReference type="ChEBI" id="CHEBI:78494"/>
        <dbReference type="ChEBI" id="CHEBI:133043"/>
        <dbReference type="EC" id="2.3.2.6"/>
    </reaction>
</comment>
<name>K2PVD7_9FLAO</name>
<dbReference type="HAMAP" id="MF_00688">
    <property type="entry name" value="Leu_Phe_trans"/>
    <property type="match status" value="1"/>
</dbReference>
<proteinExistence type="inferred from homology"/>
<evidence type="ECO:0000256" key="1">
    <source>
        <dbReference type="ARBA" id="ARBA00022490"/>
    </source>
</evidence>
<dbReference type="GO" id="GO:0008914">
    <property type="term" value="F:leucyl-tRNA--protein transferase activity"/>
    <property type="evidence" value="ECO:0007669"/>
    <property type="project" value="UniProtKB-UniRule"/>
</dbReference>
<dbReference type="Proteomes" id="UP000007364">
    <property type="component" value="Unassembled WGS sequence"/>
</dbReference>
<keyword evidence="1 4" id="KW-0963">Cytoplasm</keyword>
<dbReference type="InterPro" id="IPR004616">
    <property type="entry name" value="Leu/Phe-tRNA_Trfase"/>
</dbReference>
<sequence>MRFPPVDSATEEGVVAVGGDLSTKRLIEAYSEGIFPWFDHGSLIMWWSPDPRMVLPPSEVKVSKSMRNIFNRQVFKVTYNKAFDQVIRHCASISRKGQDDTWITQEMIQAYNALYQKGIAKSVEVWYNSELVGGLYGIDLGHVFCGESMFSLMSNASKIALISLSNTLEAKKYHLIDCQMYTDHLASMGAREIPRKDFIKILKSTKSDFESPYI</sequence>
<dbReference type="eggNOG" id="COG2360">
    <property type="taxonomic scope" value="Bacteria"/>
</dbReference>
<dbReference type="GO" id="GO:0005737">
    <property type="term" value="C:cytoplasm"/>
    <property type="evidence" value="ECO:0007669"/>
    <property type="project" value="UniProtKB-SubCell"/>
</dbReference>
<keyword evidence="3 4" id="KW-0012">Acyltransferase</keyword>
<dbReference type="InterPro" id="IPR016181">
    <property type="entry name" value="Acyl_CoA_acyltransferase"/>
</dbReference>
<comment type="subcellular location">
    <subcellularLocation>
        <location evidence="4">Cytoplasm</location>
    </subcellularLocation>
</comment>
<dbReference type="AlphaFoldDB" id="K2PVD7"/>
<dbReference type="InterPro" id="IPR042221">
    <property type="entry name" value="Leu/Phe-tRNA_Trfase_N"/>
</dbReference>
<comment type="caution">
    <text evidence="5">The sequence shown here is derived from an EMBL/GenBank/DDBJ whole genome shotgun (WGS) entry which is preliminary data.</text>
</comment>
<accession>K2PVD7</accession>
<organism evidence="5 6">
    <name type="scientific">Galbibacter marinus</name>
    <dbReference type="NCBI Taxonomy" id="555500"/>
    <lineage>
        <taxon>Bacteria</taxon>
        <taxon>Pseudomonadati</taxon>
        <taxon>Bacteroidota</taxon>
        <taxon>Flavobacteriia</taxon>
        <taxon>Flavobacteriales</taxon>
        <taxon>Flavobacteriaceae</taxon>
        <taxon>Galbibacter</taxon>
    </lineage>
</organism>
<dbReference type="Gene3D" id="3.30.70.3550">
    <property type="entry name" value="Leucyl/phenylalanyl-tRNA-protein transferase, N-terminal domain"/>
    <property type="match status" value="1"/>
</dbReference>
<dbReference type="FunFam" id="3.40.630.70:FF:000001">
    <property type="entry name" value="Leucyl/phenylalanyl-tRNA--protein transferase"/>
    <property type="match status" value="1"/>
</dbReference>
<dbReference type="PANTHER" id="PTHR30098:SF2">
    <property type="entry name" value="LEUCYL_PHENYLALANYL-TRNA--PROTEIN TRANSFERASE"/>
    <property type="match status" value="1"/>
</dbReference>
<evidence type="ECO:0000256" key="2">
    <source>
        <dbReference type="ARBA" id="ARBA00022679"/>
    </source>
</evidence>
<keyword evidence="2 4" id="KW-0808">Transferase</keyword>